<gene>
    <name evidence="1" type="ORF">PLANPX_1560</name>
</gene>
<protein>
    <submittedName>
        <fullName evidence="1">Uncharacterized protein</fullName>
    </submittedName>
</protein>
<dbReference type="RefSeq" id="WP_152098006.1">
    <property type="nucleotide sequence ID" value="NZ_AP021861.1"/>
</dbReference>
<evidence type="ECO:0000313" key="1">
    <source>
        <dbReference type="EMBL" id="BBO31948.1"/>
    </source>
</evidence>
<sequence length="92" mass="10058">MNILSESPPLSNCPAIISPQQIELRGVFNDSFGLHAVFTAGPSQRIVPVERRHLSTFVDFRERVAEFLQIRIAFAGDWSDAVAAAFSEGAAI</sequence>
<evidence type="ECO:0000313" key="2">
    <source>
        <dbReference type="Proteomes" id="UP000326837"/>
    </source>
</evidence>
<dbReference type="KEGG" id="lpav:PLANPX_1560"/>
<dbReference type="EMBL" id="AP021861">
    <property type="protein sequence ID" value="BBO31948.1"/>
    <property type="molecule type" value="Genomic_DNA"/>
</dbReference>
<dbReference type="Proteomes" id="UP000326837">
    <property type="component" value="Chromosome"/>
</dbReference>
<keyword evidence="2" id="KW-1185">Reference proteome</keyword>
<organism evidence="1 2">
    <name type="scientific">Lacipirellula parvula</name>
    <dbReference type="NCBI Taxonomy" id="2650471"/>
    <lineage>
        <taxon>Bacteria</taxon>
        <taxon>Pseudomonadati</taxon>
        <taxon>Planctomycetota</taxon>
        <taxon>Planctomycetia</taxon>
        <taxon>Pirellulales</taxon>
        <taxon>Lacipirellulaceae</taxon>
        <taxon>Lacipirellula</taxon>
    </lineage>
</organism>
<name>A0A5K7X623_9BACT</name>
<proteinExistence type="predicted"/>
<accession>A0A5K7X623</accession>
<reference evidence="2" key="1">
    <citation type="submission" date="2019-10" db="EMBL/GenBank/DDBJ databases">
        <title>Lacipirellula parvula gen. nov., sp. nov., representing a lineage of planctomycetes widespread in freshwater anoxic habitats, and description of the family Lacipirellulaceae.</title>
        <authorList>
            <person name="Dedysh S.N."/>
            <person name="Kulichevskaya I.S."/>
            <person name="Beletsky A.V."/>
            <person name="Rakitin A.L."/>
            <person name="Mardanov A.V."/>
            <person name="Ivanova A.A."/>
            <person name="Saltykova V.X."/>
            <person name="Rijpstra W.I.C."/>
            <person name="Sinninghe Damste J.S."/>
            <person name="Ravin N.V."/>
        </authorList>
    </citation>
    <scope>NUCLEOTIDE SEQUENCE [LARGE SCALE GENOMIC DNA]</scope>
    <source>
        <strain evidence="2">PX69</strain>
    </source>
</reference>
<dbReference type="AlphaFoldDB" id="A0A5K7X623"/>